<comment type="caution">
    <text evidence="2">The sequence shown here is derived from an EMBL/GenBank/DDBJ whole genome shotgun (WGS) entry which is preliminary data.</text>
</comment>
<reference evidence="2 3" key="1">
    <citation type="submission" date="2024-11" db="EMBL/GenBank/DDBJ databases">
        <title>Chromosome-level genome assembly of Eucalyptus globulus Labill. provides insights into its genome evolution.</title>
        <authorList>
            <person name="Li X."/>
        </authorList>
    </citation>
    <scope>NUCLEOTIDE SEQUENCE [LARGE SCALE GENOMIC DNA]</scope>
    <source>
        <strain evidence="2">CL2024</strain>
        <tissue evidence="2">Fresh tender leaves</tissue>
    </source>
</reference>
<proteinExistence type="predicted"/>
<evidence type="ECO:0000313" key="2">
    <source>
        <dbReference type="EMBL" id="KAL3718347.1"/>
    </source>
</evidence>
<dbReference type="Proteomes" id="UP001634007">
    <property type="component" value="Unassembled WGS sequence"/>
</dbReference>
<accession>A0ABD3IUQ1</accession>
<dbReference type="AlphaFoldDB" id="A0ABD3IUQ1"/>
<gene>
    <name evidence="2" type="ORF">ACJRO7_003476</name>
</gene>
<feature type="coiled-coil region" evidence="1">
    <location>
        <begin position="174"/>
        <end position="201"/>
    </location>
</feature>
<dbReference type="EMBL" id="JBJKBG010000010">
    <property type="protein sequence ID" value="KAL3718347.1"/>
    <property type="molecule type" value="Genomic_DNA"/>
</dbReference>
<name>A0ABD3IUQ1_EUCGL</name>
<keyword evidence="1" id="KW-0175">Coiled coil</keyword>
<organism evidence="2 3">
    <name type="scientific">Eucalyptus globulus</name>
    <name type="common">Tasmanian blue gum</name>
    <dbReference type="NCBI Taxonomy" id="34317"/>
    <lineage>
        <taxon>Eukaryota</taxon>
        <taxon>Viridiplantae</taxon>
        <taxon>Streptophyta</taxon>
        <taxon>Embryophyta</taxon>
        <taxon>Tracheophyta</taxon>
        <taxon>Spermatophyta</taxon>
        <taxon>Magnoliopsida</taxon>
        <taxon>eudicotyledons</taxon>
        <taxon>Gunneridae</taxon>
        <taxon>Pentapetalae</taxon>
        <taxon>rosids</taxon>
        <taxon>malvids</taxon>
        <taxon>Myrtales</taxon>
        <taxon>Myrtaceae</taxon>
        <taxon>Myrtoideae</taxon>
        <taxon>Eucalypteae</taxon>
        <taxon>Eucalyptus</taxon>
    </lineage>
</organism>
<sequence length="243" mass="28090">MHSSDALAPSRGSLFSIVDAANGIIVDVDAIPFKISTGEKRKGRECRGWQHFTKVEKKPGECEECMYNPCGHLYVCYNRSRTTHLNRDIFDGGCSIYKPILNESEKFGSHGKQESEDYLYLKPLRYEQSQSIFTEQAHLAQPRDQNIRLQRKRDGAAAEKATLEQLIVTMKAETACLAEENTKLKEECTRIQEEKQRIVTREEIIEKLAAVFQKEDSKNDHHFFFFPKIDKYIYETVLQLFVN</sequence>
<evidence type="ECO:0000313" key="3">
    <source>
        <dbReference type="Proteomes" id="UP001634007"/>
    </source>
</evidence>
<keyword evidence="3" id="KW-1185">Reference proteome</keyword>
<evidence type="ECO:0000256" key="1">
    <source>
        <dbReference type="SAM" id="Coils"/>
    </source>
</evidence>
<protein>
    <submittedName>
        <fullName evidence="2">Uncharacterized protein</fullName>
    </submittedName>
</protein>